<dbReference type="PANTHER" id="PTHR32114">
    <property type="entry name" value="ABC TRANSPORTER ABCH.3"/>
    <property type="match status" value="1"/>
</dbReference>
<dbReference type="SUPFAM" id="SSF52540">
    <property type="entry name" value="P-loop containing nucleoside triphosphate hydrolases"/>
    <property type="match status" value="1"/>
</dbReference>
<dbReference type="InterPro" id="IPR038729">
    <property type="entry name" value="Rad50/SbcC_AAA"/>
</dbReference>
<gene>
    <name evidence="6" type="ORF">SAMN05421791_10158</name>
</gene>
<dbReference type="Pfam" id="PF13476">
    <property type="entry name" value="AAA_23"/>
    <property type="match status" value="1"/>
</dbReference>
<sequence length="666" mass="77510">MLIQLEEMKIRNFKGFKDYTFKPNGKDADVFGDNGTGKTTLYDTFLWCLFGKNSIDQSDIKFDWKPLDSEGNEVHNLETEVILKLSIDGEQRDFARNITEKWTKKRGSIEQLFDGHTTTYYIDGLKVKQKEYKDQIDSLIKEENFKMLTNLNYFPEVMTWKDRRIMLIEIAGNISDEDVIKENSKLSPLLDLDEKLSIEDHLKLTRQNKKQVNQQVNALPGRIDEVERSLPDISILDKKVIEEEKAKIIEEIEKANEEKQMIKNGFSDIQIKSELSEIKGFYRDLDIKHSELIEEDLIDLKDSIEVKKEKLTSLEDLQRQREKDQFERELKISSLKNDQAINSEIKGNLMQKFYECRDETIPSFEEHSEICPTCGQVFPEDQILELQKNYEKKVKKFNLKKANKLSEIQEKGKAVAAKIDQLNKEIRSLQNSQSETVSSEKITQLQKELSELNLQLSERKSDKRKFDETEEAKNIIRQIHDKEDELNGGQEIAKERIVAIDSKLKELNEMVSNKNNLLYQFDLYEKQKERMNELIDDQKKLDKEYGKLEQLEYLIEDFIKTKVDMLTDSINSHFKIIKFKLFGDAINGGLIEMCEPTVNGKNYSTGLNNAARINASLDIINTLMKFNDVYPPVFVDNAEGINELIDIDTQLITLNVSKDQELRIGE</sequence>
<feature type="coiled-coil region" evidence="4">
    <location>
        <begin position="238"/>
        <end position="265"/>
    </location>
</feature>
<dbReference type="AlphaFoldDB" id="A0A1G7NYH4"/>
<comment type="subunit">
    <text evidence="2">Heterodimer of SbcC and SbcD.</text>
</comment>
<dbReference type="Gene3D" id="1.10.287.510">
    <property type="entry name" value="Helix hairpin bin"/>
    <property type="match status" value="1"/>
</dbReference>
<proteinExistence type="inferred from homology"/>
<evidence type="ECO:0000313" key="7">
    <source>
        <dbReference type="Proteomes" id="UP000199708"/>
    </source>
</evidence>
<dbReference type="Gene3D" id="3.40.50.300">
    <property type="entry name" value="P-loop containing nucleotide triphosphate hydrolases"/>
    <property type="match status" value="1"/>
</dbReference>
<dbReference type="EMBL" id="FNCK01000001">
    <property type="protein sequence ID" value="SDF79116.1"/>
    <property type="molecule type" value="Genomic_DNA"/>
</dbReference>
<protein>
    <recommendedName>
        <fullName evidence="3">Nuclease SbcCD subunit C</fullName>
    </recommendedName>
</protein>
<evidence type="ECO:0000256" key="2">
    <source>
        <dbReference type="ARBA" id="ARBA00011322"/>
    </source>
</evidence>
<dbReference type="OrthoDB" id="1698838at2"/>
<evidence type="ECO:0000259" key="5">
    <source>
        <dbReference type="Pfam" id="PF13476"/>
    </source>
</evidence>
<reference evidence="6 7" key="1">
    <citation type="submission" date="2016-10" db="EMBL/GenBank/DDBJ databases">
        <authorList>
            <person name="de Groot N.N."/>
        </authorList>
    </citation>
    <scope>NUCLEOTIDE SEQUENCE [LARGE SCALE GENOMIC DNA]</scope>
    <source>
        <strain evidence="6 7">ATCC BAA-466</strain>
    </source>
</reference>
<dbReference type="GO" id="GO:0016887">
    <property type="term" value="F:ATP hydrolysis activity"/>
    <property type="evidence" value="ECO:0007669"/>
    <property type="project" value="InterPro"/>
</dbReference>
<dbReference type="InterPro" id="IPR027417">
    <property type="entry name" value="P-loop_NTPase"/>
</dbReference>
<evidence type="ECO:0000256" key="4">
    <source>
        <dbReference type="SAM" id="Coils"/>
    </source>
</evidence>
<evidence type="ECO:0000256" key="3">
    <source>
        <dbReference type="ARBA" id="ARBA00013368"/>
    </source>
</evidence>
<dbReference type="PANTHER" id="PTHR32114:SF2">
    <property type="entry name" value="ABC TRANSPORTER ABCH.3"/>
    <property type="match status" value="1"/>
</dbReference>
<accession>A0A1G7NYH4</accession>
<evidence type="ECO:0000313" key="6">
    <source>
        <dbReference type="EMBL" id="SDF79116.1"/>
    </source>
</evidence>
<feature type="domain" description="Rad50/SbcC-type AAA" evidence="5">
    <location>
        <begin position="8"/>
        <end position="259"/>
    </location>
</feature>
<feature type="coiled-coil region" evidence="4">
    <location>
        <begin position="521"/>
        <end position="551"/>
    </location>
</feature>
<evidence type="ECO:0000256" key="1">
    <source>
        <dbReference type="ARBA" id="ARBA00006930"/>
    </source>
</evidence>
<name>A0A1G7NYH4_9LACT</name>
<dbReference type="RefSeq" id="WP_090288767.1">
    <property type="nucleotide sequence ID" value="NZ_FNCK01000001.1"/>
</dbReference>
<keyword evidence="7" id="KW-1185">Reference proteome</keyword>
<organism evidence="6 7">
    <name type="scientific">Facklamia miroungae</name>
    <dbReference type="NCBI Taxonomy" id="120956"/>
    <lineage>
        <taxon>Bacteria</taxon>
        <taxon>Bacillati</taxon>
        <taxon>Bacillota</taxon>
        <taxon>Bacilli</taxon>
        <taxon>Lactobacillales</taxon>
        <taxon>Aerococcaceae</taxon>
        <taxon>Facklamia</taxon>
    </lineage>
</organism>
<feature type="coiled-coil region" evidence="4">
    <location>
        <begin position="405"/>
        <end position="462"/>
    </location>
</feature>
<dbReference type="Proteomes" id="UP000199708">
    <property type="component" value="Unassembled WGS sequence"/>
</dbReference>
<dbReference type="GO" id="GO:0006302">
    <property type="term" value="P:double-strand break repair"/>
    <property type="evidence" value="ECO:0007669"/>
    <property type="project" value="InterPro"/>
</dbReference>
<dbReference type="STRING" id="120956.SAMN05421791_10158"/>
<keyword evidence="4" id="KW-0175">Coiled coil</keyword>
<comment type="similarity">
    <text evidence="1">Belongs to the SMC family. SbcC subfamily.</text>
</comment>